<organism evidence="1">
    <name type="scientific">marine sediment metagenome</name>
    <dbReference type="NCBI Taxonomy" id="412755"/>
    <lineage>
        <taxon>unclassified sequences</taxon>
        <taxon>metagenomes</taxon>
        <taxon>ecological metagenomes</taxon>
    </lineage>
</organism>
<proteinExistence type="predicted"/>
<evidence type="ECO:0000313" key="1">
    <source>
        <dbReference type="EMBL" id="KKK71316.1"/>
    </source>
</evidence>
<accession>A0A0F9AGL2</accession>
<protein>
    <submittedName>
        <fullName evidence="1">Uncharacterized protein</fullName>
    </submittedName>
</protein>
<gene>
    <name evidence="1" type="ORF">LCGC14_2915150</name>
</gene>
<name>A0A0F9AGL2_9ZZZZ</name>
<sequence>LWQLCFHDCAYVRAEDYEKLQERDRVIALSLLRSLCLSDHMGDAWNAVIKISKDIGFELPWPEDDECPDCKTQPICKACGGSGEIDDLPWKYLPKPCENCQEI</sequence>
<feature type="non-terminal residue" evidence="1">
    <location>
        <position position="1"/>
    </location>
</feature>
<comment type="caution">
    <text evidence="1">The sequence shown here is derived from an EMBL/GenBank/DDBJ whole genome shotgun (WGS) entry which is preliminary data.</text>
</comment>
<reference evidence="1" key="1">
    <citation type="journal article" date="2015" name="Nature">
        <title>Complex archaea that bridge the gap between prokaryotes and eukaryotes.</title>
        <authorList>
            <person name="Spang A."/>
            <person name="Saw J.H."/>
            <person name="Jorgensen S.L."/>
            <person name="Zaremba-Niedzwiedzka K."/>
            <person name="Martijn J."/>
            <person name="Lind A.E."/>
            <person name="van Eijk R."/>
            <person name="Schleper C."/>
            <person name="Guy L."/>
            <person name="Ettema T.J."/>
        </authorList>
    </citation>
    <scope>NUCLEOTIDE SEQUENCE</scope>
</reference>
<dbReference type="EMBL" id="LAZR01057795">
    <property type="protein sequence ID" value="KKK71316.1"/>
    <property type="molecule type" value="Genomic_DNA"/>
</dbReference>
<dbReference type="AlphaFoldDB" id="A0A0F9AGL2"/>